<keyword evidence="9" id="KW-1185">Reference proteome</keyword>
<dbReference type="EMBL" id="KV453859">
    <property type="protein sequence ID" value="ODV84071.1"/>
    <property type="molecule type" value="Genomic_DNA"/>
</dbReference>
<evidence type="ECO:0000256" key="2">
    <source>
        <dbReference type="ARBA" id="ARBA00022741"/>
    </source>
</evidence>
<reference evidence="9" key="1">
    <citation type="submission" date="2016-04" db="EMBL/GenBank/DDBJ databases">
        <title>Comparative genomics of biotechnologically important yeasts.</title>
        <authorList>
            <consortium name="DOE Joint Genome Institute"/>
            <person name="Riley R."/>
            <person name="Haridas S."/>
            <person name="Wolfe K.H."/>
            <person name="Lopes M.R."/>
            <person name="Hittinger C.T."/>
            <person name="Goker M."/>
            <person name="Salamov A."/>
            <person name="Wisecaver J."/>
            <person name="Long T.M."/>
            <person name="Aerts A.L."/>
            <person name="Barry K."/>
            <person name="Choi C."/>
            <person name="Clum A."/>
            <person name="Coughlan A.Y."/>
            <person name="Deshpande S."/>
            <person name="Douglass A.P."/>
            <person name="Hanson S.J."/>
            <person name="Klenk H.-P."/>
            <person name="Labutti K."/>
            <person name="Lapidus A."/>
            <person name="Lindquist E."/>
            <person name="Lipzen A."/>
            <person name="Meier-Kolthoff J.P."/>
            <person name="Ohm R.A."/>
            <person name="Otillar R.P."/>
            <person name="Pangilinan J."/>
            <person name="Peng Y."/>
            <person name="Rokas A."/>
            <person name="Rosa C.A."/>
            <person name="Scheuner C."/>
            <person name="Sibirny A.A."/>
            <person name="Slot J.C."/>
            <person name="Stielow J.B."/>
            <person name="Sun H."/>
            <person name="Kurtzman C.P."/>
            <person name="Blackwell M."/>
            <person name="Grigoriev I.V."/>
            <person name="Jeffries T.W."/>
        </authorList>
    </citation>
    <scope>NUCLEOTIDE SEQUENCE [LARGE SCALE GENOMIC DNA]</scope>
    <source>
        <strain evidence="9">NRRL YB-2248</strain>
    </source>
</reference>
<proteinExistence type="predicted"/>
<gene>
    <name evidence="8" type="ORF">CANARDRAFT_29519</name>
</gene>
<dbReference type="PANTHER" id="PTHR46239:SF1">
    <property type="entry name" value="DNA REPAIR PROTEIN RAD51 HOMOLOG 3"/>
    <property type="match status" value="1"/>
</dbReference>
<keyword evidence="3" id="KW-0227">DNA damage</keyword>
<dbReference type="GO" id="GO:0008821">
    <property type="term" value="F:crossover junction DNA endonuclease activity"/>
    <property type="evidence" value="ECO:0007669"/>
    <property type="project" value="TreeGrafter"/>
</dbReference>
<protein>
    <submittedName>
        <fullName evidence="8">Uncharacterized protein</fullName>
    </submittedName>
</protein>
<evidence type="ECO:0000313" key="9">
    <source>
        <dbReference type="Proteomes" id="UP000094801"/>
    </source>
</evidence>
<accession>A0A1E4SX36</accession>
<dbReference type="GO" id="GO:0000400">
    <property type="term" value="F:four-way junction DNA binding"/>
    <property type="evidence" value="ECO:0007669"/>
    <property type="project" value="TreeGrafter"/>
</dbReference>
<dbReference type="GO" id="GO:0000707">
    <property type="term" value="P:meiotic DNA recombinase assembly"/>
    <property type="evidence" value="ECO:0007669"/>
    <property type="project" value="TreeGrafter"/>
</dbReference>
<dbReference type="GO" id="GO:0005657">
    <property type="term" value="C:replication fork"/>
    <property type="evidence" value="ECO:0007669"/>
    <property type="project" value="TreeGrafter"/>
</dbReference>
<dbReference type="GO" id="GO:0007131">
    <property type="term" value="P:reciprocal meiotic recombination"/>
    <property type="evidence" value="ECO:0007669"/>
    <property type="project" value="TreeGrafter"/>
</dbReference>
<dbReference type="GO" id="GO:0005524">
    <property type="term" value="F:ATP binding"/>
    <property type="evidence" value="ECO:0007669"/>
    <property type="project" value="UniProtKB-KW"/>
</dbReference>
<comment type="subcellular location">
    <subcellularLocation>
        <location evidence="1">Nucleus</location>
    </subcellularLocation>
</comment>
<dbReference type="AlphaFoldDB" id="A0A1E4SX36"/>
<evidence type="ECO:0000256" key="3">
    <source>
        <dbReference type="ARBA" id="ARBA00022763"/>
    </source>
</evidence>
<dbReference type="GO" id="GO:0033065">
    <property type="term" value="C:Rad51C-XRCC3 complex"/>
    <property type="evidence" value="ECO:0007669"/>
    <property type="project" value="TreeGrafter"/>
</dbReference>
<dbReference type="InterPro" id="IPR027417">
    <property type="entry name" value="P-loop_NTPase"/>
</dbReference>
<evidence type="ECO:0000256" key="6">
    <source>
        <dbReference type="ARBA" id="ARBA00023242"/>
    </source>
</evidence>
<name>A0A1E4SX36_9ASCO</name>
<feature type="region of interest" description="Disordered" evidence="7">
    <location>
        <begin position="249"/>
        <end position="270"/>
    </location>
</feature>
<sequence>MSQMNTELTQNISFISKSQSLLEFISETRNLPSYSSGISRLDKWLSGNKGFRQGGIYDLSCLPGSLGKWELIFTLMSNYHVNERSSGRKTLVISTYNKIPWFKLRSMEAYSTEFDQNIALLKIETLTQLIHLLQTVDFSVYGLVIIDEFHGLYEQSLINLRLSLQKKRPPTEDDIYNITNSGSSSRVMLKRDINGVPIVNPIKRMGLIMQNVMVQMSTICKDKNCTILTTGKMSTLSQRFYRKKSIGINKKKSSDSGDEGDSDEESDDGYGYKKDSFGRYITQQILVPILSLQGPWANYFTNRIILYRDWVTETESEDFGGDPSYKSGIQMNLGLNDHIQLIENKRLSSQPQFLLVGLLPTGENEFHSGWFKLHENRTKILDVNPLVEHDDEGTEEVLSKEPDILDGLKDITDGIVLPAENKENEFQPPFVPNKKQKLADQENKENTLVFDDLTGASQSTQFSIEGSDKLNNTKLSQIIPTQSILLGDDLLTEIPESQC</sequence>
<dbReference type="Gene3D" id="3.40.50.300">
    <property type="entry name" value="P-loop containing nucleotide triphosphate hydrolases"/>
    <property type="match status" value="1"/>
</dbReference>
<evidence type="ECO:0000256" key="7">
    <source>
        <dbReference type="SAM" id="MobiDB-lite"/>
    </source>
</evidence>
<evidence type="ECO:0000313" key="8">
    <source>
        <dbReference type="EMBL" id="ODV84071.1"/>
    </source>
</evidence>
<keyword evidence="2" id="KW-0547">Nucleotide-binding</keyword>
<dbReference type="OrthoDB" id="3990944at2759"/>
<evidence type="ECO:0000256" key="4">
    <source>
        <dbReference type="ARBA" id="ARBA00022840"/>
    </source>
</evidence>
<keyword evidence="4" id="KW-0067">ATP-binding</keyword>
<organism evidence="8 9">
    <name type="scientific">[Candida] arabinofermentans NRRL YB-2248</name>
    <dbReference type="NCBI Taxonomy" id="983967"/>
    <lineage>
        <taxon>Eukaryota</taxon>
        <taxon>Fungi</taxon>
        <taxon>Dikarya</taxon>
        <taxon>Ascomycota</taxon>
        <taxon>Saccharomycotina</taxon>
        <taxon>Pichiomycetes</taxon>
        <taxon>Pichiales</taxon>
        <taxon>Pichiaceae</taxon>
        <taxon>Ogataea</taxon>
        <taxon>Ogataea/Candida clade</taxon>
    </lineage>
</organism>
<evidence type="ECO:0000256" key="1">
    <source>
        <dbReference type="ARBA" id="ARBA00004123"/>
    </source>
</evidence>
<evidence type="ECO:0000256" key="5">
    <source>
        <dbReference type="ARBA" id="ARBA00023204"/>
    </source>
</evidence>
<keyword evidence="5" id="KW-0234">DNA repair</keyword>
<dbReference type="Proteomes" id="UP000094801">
    <property type="component" value="Unassembled WGS sequence"/>
</dbReference>
<keyword evidence="6" id="KW-0539">Nucleus</keyword>
<dbReference type="InterPro" id="IPR052093">
    <property type="entry name" value="HR_Repair_Mediator"/>
</dbReference>
<dbReference type="PANTHER" id="PTHR46239">
    <property type="entry name" value="DNA REPAIR PROTEIN RAD51 HOMOLOG 3 RAD51C"/>
    <property type="match status" value="1"/>
</dbReference>
<feature type="compositionally biased region" description="Acidic residues" evidence="7">
    <location>
        <begin position="256"/>
        <end position="268"/>
    </location>
</feature>
<dbReference type="STRING" id="983967.A0A1E4SX36"/>
<dbReference type="GO" id="GO:0033063">
    <property type="term" value="C:Rad51B-Rad51C-Rad51D-XRCC2 complex"/>
    <property type="evidence" value="ECO:0007669"/>
    <property type="project" value="TreeGrafter"/>
</dbReference>